<dbReference type="PANTHER" id="PTHR16079:SF4">
    <property type="entry name" value="E3 UBIQUITIN-PROTEIN LIGASE CHFR"/>
    <property type="match status" value="1"/>
</dbReference>
<evidence type="ECO:0000256" key="5">
    <source>
        <dbReference type="ARBA" id="ARBA00022786"/>
    </source>
</evidence>
<proteinExistence type="predicted"/>
<dbReference type="InterPro" id="IPR040909">
    <property type="entry name" value="CHFR_Znf-CRD"/>
</dbReference>
<gene>
    <name evidence="12" type="ORF">Sjap_018014</name>
</gene>
<sequence>MEPRDSQESDVVMMETSGSQESDASMETGECSAPPISLPKPWAKLVPLDSKYSDVEIALDEMVVCSETSFLSLDKHEWCKIARKLDKCSATLQSLSLIPINVDGVVIKKGDAVAIKHDSEIVSGTDNEGYLIYRFEVTPISEYCKIPIKIPFDIEHAKCSICLNIWHDVVTVAPCLHNFCNGCFSEWLRRSLKNGSSVLCPHCRGIVHFVGRNHFLHNIEQAIFGSDASLQRSNEEVAYLDRRATIKSNLVIKKSKAPRRGRSYFPLNDESDGMELSCPQCGTEFRGFQCNQATVHLQCSSCGGMMPSRSDISVPQHCLGCDRSFCGSYWLSQGLSTNGPHTFCSHENFKPISEHTIVRIPSSTHQNNRHEQDITERCIRSMGRTLQDVVLEWIGKLDNREIDRTIMPLNHADMITARTHVCKDCYDKLVSFLLYWFRLTIPHYNECSFHVMLGNLIFALLPSLLQCLYPKTISLTNSIFSNILKLQNSSNIDCRFVVASTTSSVYLLQPSLL</sequence>
<evidence type="ECO:0000256" key="1">
    <source>
        <dbReference type="ARBA" id="ARBA00004123"/>
    </source>
</evidence>
<dbReference type="GO" id="GO:0008270">
    <property type="term" value="F:zinc ion binding"/>
    <property type="evidence" value="ECO:0007669"/>
    <property type="project" value="UniProtKB-KW"/>
</dbReference>
<feature type="region of interest" description="Disordered" evidence="10">
    <location>
        <begin position="1"/>
        <end position="32"/>
    </location>
</feature>
<evidence type="ECO:0000313" key="13">
    <source>
        <dbReference type="Proteomes" id="UP001417504"/>
    </source>
</evidence>
<evidence type="ECO:0000256" key="8">
    <source>
        <dbReference type="ARBA" id="ARBA00023306"/>
    </source>
</evidence>
<dbReference type="Proteomes" id="UP001417504">
    <property type="component" value="Unassembled WGS sequence"/>
</dbReference>
<evidence type="ECO:0000256" key="10">
    <source>
        <dbReference type="SAM" id="MobiDB-lite"/>
    </source>
</evidence>
<dbReference type="GO" id="GO:0004842">
    <property type="term" value="F:ubiquitin-protein transferase activity"/>
    <property type="evidence" value="ECO:0007669"/>
    <property type="project" value="TreeGrafter"/>
</dbReference>
<organism evidence="12 13">
    <name type="scientific">Stephania japonica</name>
    <dbReference type="NCBI Taxonomy" id="461633"/>
    <lineage>
        <taxon>Eukaryota</taxon>
        <taxon>Viridiplantae</taxon>
        <taxon>Streptophyta</taxon>
        <taxon>Embryophyta</taxon>
        <taxon>Tracheophyta</taxon>
        <taxon>Spermatophyta</taxon>
        <taxon>Magnoliopsida</taxon>
        <taxon>Ranunculales</taxon>
        <taxon>Menispermaceae</taxon>
        <taxon>Menispermoideae</taxon>
        <taxon>Cissampelideae</taxon>
        <taxon>Stephania</taxon>
    </lineage>
</organism>
<dbReference type="InterPro" id="IPR052256">
    <property type="entry name" value="E3_ubiquitin-ligase_CHFR"/>
</dbReference>
<dbReference type="Gene3D" id="3.30.40.10">
    <property type="entry name" value="Zinc/RING finger domain, C3HC4 (zinc finger)"/>
    <property type="match status" value="1"/>
</dbReference>
<dbReference type="GO" id="GO:0016567">
    <property type="term" value="P:protein ubiquitination"/>
    <property type="evidence" value="ECO:0007669"/>
    <property type="project" value="TreeGrafter"/>
</dbReference>
<dbReference type="PROSITE" id="PS50089">
    <property type="entry name" value="ZF_RING_2"/>
    <property type="match status" value="1"/>
</dbReference>
<evidence type="ECO:0000259" key="11">
    <source>
        <dbReference type="PROSITE" id="PS50089"/>
    </source>
</evidence>
<dbReference type="PANTHER" id="PTHR16079">
    <property type="entry name" value="UBIQUITIN LIGASE PROTEIN CHFR"/>
    <property type="match status" value="1"/>
</dbReference>
<dbReference type="GO" id="GO:0005634">
    <property type="term" value="C:nucleus"/>
    <property type="evidence" value="ECO:0007669"/>
    <property type="project" value="UniProtKB-SubCell"/>
</dbReference>
<dbReference type="InterPro" id="IPR013083">
    <property type="entry name" value="Znf_RING/FYVE/PHD"/>
</dbReference>
<dbReference type="GO" id="GO:0006511">
    <property type="term" value="P:ubiquitin-dependent protein catabolic process"/>
    <property type="evidence" value="ECO:0007669"/>
    <property type="project" value="TreeGrafter"/>
</dbReference>
<keyword evidence="2" id="KW-0808">Transferase</keyword>
<dbReference type="SMART" id="SM00184">
    <property type="entry name" value="RING"/>
    <property type="match status" value="1"/>
</dbReference>
<keyword evidence="5" id="KW-0833">Ubl conjugation pathway</keyword>
<dbReference type="InterPro" id="IPR018957">
    <property type="entry name" value="Znf_C3HC4_RING-type"/>
</dbReference>
<keyword evidence="7" id="KW-0539">Nucleus</keyword>
<evidence type="ECO:0000256" key="4">
    <source>
        <dbReference type="ARBA" id="ARBA00022771"/>
    </source>
</evidence>
<protein>
    <recommendedName>
        <fullName evidence="11">RING-type domain-containing protein</fullName>
    </recommendedName>
</protein>
<keyword evidence="3" id="KW-0479">Metal-binding</keyword>
<dbReference type="InterPro" id="IPR001841">
    <property type="entry name" value="Znf_RING"/>
</dbReference>
<evidence type="ECO:0000256" key="6">
    <source>
        <dbReference type="ARBA" id="ARBA00022833"/>
    </source>
</evidence>
<keyword evidence="8" id="KW-0131">Cell cycle</keyword>
<comment type="caution">
    <text evidence="12">The sequence shown here is derived from an EMBL/GenBank/DDBJ whole genome shotgun (WGS) entry which is preliminary data.</text>
</comment>
<reference evidence="12 13" key="1">
    <citation type="submission" date="2024-01" db="EMBL/GenBank/DDBJ databases">
        <title>Genome assemblies of Stephania.</title>
        <authorList>
            <person name="Yang L."/>
        </authorList>
    </citation>
    <scope>NUCLEOTIDE SEQUENCE [LARGE SCALE GENOMIC DNA]</scope>
    <source>
        <strain evidence="12">QJT</strain>
        <tissue evidence="12">Leaf</tissue>
    </source>
</reference>
<comment type="subcellular location">
    <subcellularLocation>
        <location evidence="1">Nucleus</location>
    </subcellularLocation>
</comment>
<feature type="domain" description="RING-type" evidence="11">
    <location>
        <begin position="159"/>
        <end position="204"/>
    </location>
</feature>
<dbReference type="EMBL" id="JBBNAE010000007">
    <property type="protein sequence ID" value="KAK9109954.1"/>
    <property type="molecule type" value="Genomic_DNA"/>
</dbReference>
<evidence type="ECO:0000256" key="3">
    <source>
        <dbReference type="ARBA" id="ARBA00022723"/>
    </source>
</evidence>
<keyword evidence="4 9" id="KW-0863">Zinc-finger</keyword>
<name>A0AAP0I7A0_9MAGN</name>
<evidence type="ECO:0000313" key="12">
    <source>
        <dbReference type="EMBL" id="KAK9109954.1"/>
    </source>
</evidence>
<evidence type="ECO:0000256" key="2">
    <source>
        <dbReference type="ARBA" id="ARBA00022679"/>
    </source>
</evidence>
<feature type="compositionally biased region" description="Polar residues" evidence="10">
    <location>
        <begin position="16"/>
        <end position="25"/>
    </location>
</feature>
<accession>A0AAP0I7A0</accession>
<keyword evidence="6" id="KW-0862">Zinc</keyword>
<dbReference type="AlphaFoldDB" id="A0AAP0I7A0"/>
<dbReference type="Gene3D" id="3.30.40.140">
    <property type="match status" value="1"/>
</dbReference>
<dbReference type="SUPFAM" id="SSF57850">
    <property type="entry name" value="RING/U-box"/>
    <property type="match status" value="1"/>
</dbReference>
<dbReference type="Pfam" id="PF17979">
    <property type="entry name" value="zf-CRD"/>
    <property type="match status" value="1"/>
</dbReference>
<evidence type="ECO:0000256" key="9">
    <source>
        <dbReference type="PROSITE-ProRule" id="PRU00175"/>
    </source>
</evidence>
<dbReference type="Pfam" id="PF00097">
    <property type="entry name" value="zf-C3HC4"/>
    <property type="match status" value="1"/>
</dbReference>
<keyword evidence="13" id="KW-1185">Reference proteome</keyword>
<evidence type="ECO:0000256" key="7">
    <source>
        <dbReference type="ARBA" id="ARBA00023242"/>
    </source>
</evidence>